<evidence type="ECO:0000259" key="10">
    <source>
        <dbReference type="Pfam" id="PF12704"/>
    </source>
</evidence>
<proteinExistence type="inferred from homology"/>
<dbReference type="InterPro" id="IPR003838">
    <property type="entry name" value="ABC3_permease_C"/>
</dbReference>
<evidence type="ECO:0000313" key="11">
    <source>
        <dbReference type="EMBL" id="KAA0258375.1"/>
    </source>
</evidence>
<dbReference type="GO" id="GO:0042953">
    <property type="term" value="P:lipoprotein transport"/>
    <property type="evidence" value="ECO:0007669"/>
    <property type="project" value="InterPro"/>
</dbReference>
<comment type="similarity">
    <text evidence="2">Belongs to the ABC-4 integral membrane protein family. LolC/E subfamily.</text>
</comment>
<keyword evidence="5 8" id="KW-0812">Transmembrane</keyword>
<dbReference type="GO" id="GO:0098797">
    <property type="term" value="C:plasma membrane protein complex"/>
    <property type="evidence" value="ECO:0007669"/>
    <property type="project" value="TreeGrafter"/>
</dbReference>
<dbReference type="NCBIfam" id="TIGR02212">
    <property type="entry name" value="lolCE"/>
    <property type="match status" value="1"/>
</dbReference>
<reference evidence="11 12" key="1">
    <citation type="submission" date="2019-06" db="EMBL/GenBank/DDBJ databases">
        <title>Genomic insights into carbon and energy metabolism of Deferribacter autotrophicus revealed new metabolic traits in the phylum Deferribacteres.</title>
        <authorList>
            <person name="Slobodkin A.I."/>
            <person name="Slobodkina G.B."/>
            <person name="Allioux M."/>
            <person name="Alain K."/>
            <person name="Jebbar M."/>
            <person name="Shadrin V."/>
            <person name="Kublanov I.V."/>
            <person name="Toshchakov S.V."/>
            <person name="Bonch-Osmolovskaya E.A."/>
        </authorList>
    </citation>
    <scope>NUCLEOTIDE SEQUENCE [LARGE SCALE GENOMIC DNA]</scope>
    <source>
        <strain evidence="11 12">SL50</strain>
    </source>
</reference>
<gene>
    <name evidence="11" type="ORF">FHQ18_04235</name>
</gene>
<feature type="transmembrane region" description="Helical" evidence="8">
    <location>
        <begin position="21"/>
        <end position="47"/>
    </location>
</feature>
<protein>
    <submittedName>
        <fullName evidence="11">Lipoprotein-releasing ABC transporter permease subunit</fullName>
    </submittedName>
</protein>
<dbReference type="Pfam" id="PF02687">
    <property type="entry name" value="FtsX"/>
    <property type="match status" value="1"/>
</dbReference>
<keyword evidence="6 8" id="KW-1133">Transmembrane helix</keyword>
<evidence type="ECO:0000256" key="8">
    <source>
        <dbReference type="SAM" id="Phobius"/>
    </source>
</evidence>
<feature type="domain" description="MacB-like periplasmic core" evidence="10">
    <location>
        <begin position="26"/>
        <end position="247"/>
    </location>
</feature>
<evidence type="ECO:0000313" key="12">
    <source>
        <dbReference type="Proteomes" id="UP000322876"/>
    </source>
</evidence>
<keyword evidence="4" id="KW-1003">Cell membrane</keyword>
<dbReference type="RefSeq" id="WP_149265932.1">
    <property type="nucleotide sequence ID" value="NZ_VFJB01000004.1"/>
</dbReference>
<dbReference type="PANTHER" id="PTHR30489:SF0">
    <property type="entry name" value="LIPOPROTEIN-RELEASING SYSTEM TRANSMEMBRANE PROTEIN LOLE"/>
    <property type="match status" value="1"/>
</dbReference>
<evidence type="ECO:0000256" key="2">
    <source>
        <dbReference type="ARBA" id="ARBA00005236"/>
    </source>
</evidence>
<dbReference type="OrthoDB" id="9808461at2"/>
<comment type="subcellular location">
    <subcellularLocation>
        <location evidence="1">Cell membrane</location>
        <topology evidence="1">Multi-pass membrane protein</topology>
    </subcellularLocation>
</comment>
<dbReference type="GO" id="GO:0044874">
    <property type="term" value="P:lipoprotein localization to outer membrane"/>
    <property type="evidence" value="ECO:0007669"/>
    <property type="project" value="TreeGrafter"/>
</dbReference>
<dbReference type="Proteomes" id="UP000322876">
    <property type="component" value="Unassembled WGS sequence"/>
</dbReference>
<comment type="caution">
    <text evidence="11">The sequence shown here is derived from an EMBL/GenBank/DDBJ whole genome shotgun (WGS) entry which is preliminary data.</text>
</comment>
<keyword evidence="7 8" id="KW-0472">Membrane</keyword>
<evidence type="ECO:0000256" key="1">
    <source>
        <dbReference type="ARBA" id="ARBA00004651"/>
    </source>
</evidence>
<accession>A0A5A8F2M2</accession>
<evidence type="ECO:0000256" key="3">
    <source>
        <dbReference type="ARBA" id="ARBA00022448"/>
    </source>
</evidence>
<dbReference type="AlphaFoldDB" id="A0A5A8F2M2"/>
<name>A0A5A8F2M2_9BACT</name>
<feature type="transmembrane region" description="Helical" evidence="8">
    <location>
        <begin position="328"/>
        <end position="351"/>
    </location>
</feature>
<feature type="transmembrane region" description="Helical" evidence="8">
    <location>
        <begin position="371"/>
        <end position="393"/>
    </location>
</feature>
<dbReference type="InterPro" id="IPR025857">
    <property type="entry name" value="MacB_PCD"/>
</dbReference>
<keyword evidence="12" id="KW-1185">Reference proteome</keyword>
<dbReference type="EMBL" id="VFJB01000004">
    <property type="protein sequence ID" value="KAA0258375.1"/>
    <property type="molecule type" value="Genomic_DNA"/>
</dbReference>
<keyword evidence="3" id="KW-0813">Transport</keyword>
<evidence type="ECO:0000256" key="7">
    <source>
        <dbReference type="ARBA" id="ARBA00023136"/>
    </source>
</evidence>
<evidence type="ECO:0000256" key="4">
    <source>
        <dbReference type="ARBA" id="ARBA00022475"/>
    </source>
</evidence>
<keyword evidence="11" id="KW-0449">Lipoprotein</keyword>
<dbReference type="PANTHER" id="PTHR30489">
    <property type="entry name" value="LIPOPROTEIN-RELEASING SYSTEM TRANSMEMBRANE PROTEIN LOLE"/>
    <property type="match status" value="1"/>
</dbReference>
<dbReference type="InterPro" id="IPR051447">
    <property type="entry name" value="Lipoprotein-release_system"/>
</dbReference>
<dbReference type="Pfam" id="PF12704">
    <property type="entry name" value="MacB_PCD"/>
    <property type="match status" value="1"/>
</dbReference>
<evidence type="ECO:0000256" key="6">
    <source>
        <dbReference type="ARBA" id="ARBA00022989"/>
    </source>
</evidence>
<feature type="domain" description="ABC3 transporter permease C-terminal" evidence="9">
    <location>
        <begin position="278"/>
        <end position="403"/>
    </location>
</feature>
<organism evidence="11 12">
    <name type="scientific">Deferribacter autotrophicus</name>
    <dbReference type="NCBI Taxonomy" id="500465"/>
    <lineage>
        <taxon>Bacteria</taxon>
        <taxon>Pseudomonadati</taxon>
        <taxon>Deferribacterota</taxon>
        <taxon>Deferribacteres</taxon>
        <taxon>Deferribacterales</taxon>
        <taxon>Deferribacteraceae</taxon>
        <taxon>Deferribacter</taxon>
    </lineage>
</organism>
<evidence type="ECO:0000256" key="5">
    <source>
        <dbReference type="ARBA" id="ARBA00022692"/>
    </source>
</evidence>
<evidence type="ECO:0000259" key="9">
    <source>
        <dbReference type="Pfam" id="PF02687"/>
    </source>
</evidence>
<dbReference type="InterPro" id="IPR011925">
    <property type="entry name" value="LolCE_TM"/>
</dbReference>
<sequence length="410" mass="45304">MAKIDNFIAYRYLRSKKSSKVLSFISFISIVGIVLGVATLIVVTSVLTGFSENLKEKIVGANSHIVINRLDGTPIENWQDVVKKVETVKGVEAVSPFIMSQVLVSTKDAVNGVAVKGIIPELEVKATNLGKFIKEGDIYYLSKKEGKPKVALGKDLAQTMGLAIGDDVVLISPFGKKGPFGFTPIMKHFEVAAIFDTGMYEYNNSLIFVFLDDLKSFFKITRDGVTGLSVKTVDFNKSGKIAADIQKVLGFPYWARDWLSMNRNLFSALKLEKAAMFVILTLIVVVASFNIISLITMTVKDKRKDIAILRSFGASESLIRKIFVKQGLFIGIVGTLIGDVLGYLICIVLEKYKIISLPEDIYYMDRIPVKIMPGVFVIVTVCAVIITYISSLFPSRQAAKLDPIELLRNE</sequence>
<feature type="transmembrane region" description="Helical" evidence="8">
    <location>
        <begin position="274"/>
        <end position="295"/>
    </location>
</feature>